<keyword evidence="3" id="KW-1185">Reference proteome</keyword>
<evidence type="ECO:0000256" key="1">
    <source>
        <dbReference type="SAM" id="MobiDB-lite"/>
    </source>
</evidence>
<dbReference type="Proteomes" id="UP000233551">
    <property type="component" value="Unassembled WGS sequence"/>
</dbReference>
<sequence length="150" mass="17594">MNPSERLSFREDTAKFRVPQADRAKIDELMNDKLFAEGTESQLKALEYSLIQRMHVRHFQTELSQLKDGDNPVAAQKQLEGRSTDREMRLKEEEEARRKEKEKEELLNALERIKAWEETCRVKKELEDYRVGIRDLESSAVDSNKGPNRS</sequence>
<comment type="caution">
    <text evidence="2">The sequence shown here is derived from an EMBL/GenBank/DDBJ whole genome shotgun (WGS) entry which is preliminary data.</text>
</comment>
<feature type="compositionally biased region" description="Basic and acidic residues" evidence="1">
    <location>
        <begin position="79"/>
        <end position="102"/>
    </location>
</feature>
<accession>A0A2I0JRG1</accession>
<feature type="region of interest" description="Disordered" evidence="1">
    <location>
        <begin position="67"/>
        <end position="102"/>
    </location>
</feature>
<reference evidence="2 3" key="1">
    <citation type="submission" date="2017-11" db="EMBL/GenBank/DDBJ databases">
        <title>De-novo sequencing of pomegranate (Punica granatum L.) genome.</title>
        <authorList>
            <person name="Akparov Z."/>
            <person name="Amiraslanov A."/>
            <person name="Hajiyeva S."/>
            <person name="Abbasov M."/>
            <person name="Kaur K."/>
            <person name="Hamwieh A."/>
            <person name="Solovyev V."/>
            <person name="Salamov A."/>
            <person name="Braich B."/>
            <person name="Kosarev P."/>
            <person name="Mahmoud A."/>
            <person name="Hajiyev E."/>
            <person name="Babayeva S."/>
            <person name="Izzatullayeva V."/>
            <person name="Mammadov A."/>
            <person name="Mammadov A."/>
            <person name="Sharifova S."/>
            <person name="Ojaghi J."/>
            <person name="Eynullazada K."/>
            <person name="Bayramov B."/>
            <person name="Abdulazimova A."/>
            <person name="Shahmuradov I."/>
        </authorList>
    </citation>
    <scope>NUCLEOTIDE SEQUENCE [LARGE SCALE GENOMIC DNA]</scope>
    <source>
        <strain evidence="3">cv. AG2017</strain>
        <tissue evidence="2">Leaf</tissue>
    </source>
</reference>
<evidence type="ECO:0000313" key="2">
    <source>
        <dbReference type="EMBL" id="PKI58821.1"/>
    </source>
</evidence>
<evidence type="ECO:0000313" key="3">
    <source>
        <dbReference type="Proteomes" id="UP000233551"/>
    </source>
</evidence>
<protein>
    <submittedName>
        <fullName evidence="2">Uncharacterized protein</fullName>
    </submittedName>
</protein>
<proteinExistence type="predicted"/>
<dbReference type="AlphaFoldDB" id="A0A2I0JRG1"/>
<name>A0A2I0JRG1_PUNGR</name>
<organism evidence="2 3">
    <name type="scientific">Punica granatum</name>
    <name type="common">Pomegranate</name>
    <dbReference type="NCBI Taxonomy" id="22663"/>
    <lineage>
        <taxon>Eukaryota</taxon>
        <taxon>Viridiplantae</taxon>
        <taxon>Streptophyta</taxon>
        <taxon>Embryophyta</taxon>
        <taxon>Tracheophyta</taxon>
        <taxon>Spermatophyta</taxon>
        <taxon>Magnoliopsida</taxon>
        <taxon>eudicotyledons</taxon>
        <taxon>Gunneridae</taxon>
        <taxon>Pentapetalae</taxon>
        <taxon>rosids</taxon>
        <taxon>malvids</taxon>
        <taxon>Myrtales</taxon>
        <taxon>Lythraceae</taxon>
        <taxon>Punica</taxon>
    </lineage>
</organism>
<gene>
    <name evidence="2" type="ORF">CRG98_020811</name>
</gene>
<dbReference type="EMBL" id="PGOL01001340">
    <property type="protein sequence ID" value="PKI58821.1"/>
    <property type="molecule type" value="Genomic_DNA"/>
</dbReference>